<organism evidence="3 4">
    <name type="scientific">Ancylostoma duodenale</name>
    <dbReference type="NCBI Taxonomy" id="51022"/>
    <lineage>
        <taxon>Eukaryota</taxon>
        <taxon>Metazoa</taxon>
        <taxon>Ecdysozoa</taxon>
        <taxon>Nematoda</taxon>
        <taxon>Chromadorea</taxon>
        <taxon>Rhabditida</taxon>
        <taxon>Rhabditina</taxon>
        <taxon>Rhabditomorpha</taxon>
        <taxon>Strongyloidea</taxon>
        <taxon>Ancylostomatidae</taxon>
        <taxon>Ancylostomatinae</taxon>
        <taxon>Ancylostoma</taxon>
    </lineage>
</organism>
<dbReference type="InterPro" id="IPR024571">
    <property type="entry name" value="ERAP1-like_C_dom"/>
</dbReference>
<protein>
    <recommendedName>
        <fullName evidence="2">ERAP1-like C-terminal domain-containing protein</fullName>
    </recommendedName>
</protein>
<gene>
    <name evidence="3" type="ORF">ANCDUO_20882</name>
</gene>
<evidence type="ECO:0000313" key="4">
    <source>
        <dbReference type="Proteomes" id="UP000054047"/>
    </source>
</evidence>
<dbReference type="GO" id="GO:0006508">
    <property type="term" value="P:proteolysis"/>
    <property type="evidence" value="ECO:0007669"/>
    <property type="project" value="TreeGrafter"/>
</dbReference>
<proteinExistence type="inferred from homology"/>
<sequence length="158" mass="18070">VRLPLNLSDTLLINPESLGYYRVNYDEQGWVAIADLLQKDHQRAFAVISYLPKETDYLPWTVALRGLTNLYSRLSKTELEPKAKEFVQEKTAELFTSLDLDNLSSPDDSKFLESQLRKDLAMLYCEMSPEECTKKLVAQFETNFMAPCKDSEIASDCS</sequence>
<dbReference type="GO" id="GO:0008270">
    <property type="term" value="F:zinc ion binding"/>
    <property type="evidence" value="ECO:0007669"/>
    <property type="project" value="TreeGrafter"/>
</dbReference>
<dbReference type="GO" id="GO:0043171">
    <property type="term" value="P:peptide catabolic process"/>
    <property type="evidence" value="ECO:0007669"/>
    <property type="project" value="TreeGrafter"/>
</dbReference>
<dbReference type="GO" id="GO:0005615">
    <property type="term" value="C:extracellular space"/>
    <property type="evidence" value="ECO:0007669"/>
    <property type="project" value="TreeGrafter"/>
</dbReference>
<dbReference type="EMBL" id="KN755407">
    <property type="protein sequence ID" value="KIH49044.1"/>
    <property type="molecule type" value="Genomic_DNA"/>
</dbReference>
<dbReference type="Pfam" id="PF11838">
    <property type="entry name" value="ERAP1_C"/>
    <property type="match status" value="1"/>
</dbReference>
<dbReference type="PANTHER" id="PTHR11533">
    <property type="entry name" value="PROTEASE M1 ZINC METALLOPROTEASE"/>
    <property type="match status" value="1"/>
</dbReference>
<dbReference type="GO" id="GO:0070006">
    <property type="term" value="F:metalloaminopeptidase activity"/>
    <property type="evidence" value="ECO:0007669"/>
    <property type="project" value="TreeGrafter"/>
</dbReference>
<reference evidence="3 4" key="1">
    <citation type="submission" date="2013-12" db="EMBL/GenBank/DDBJ databases">
        <title>Draft genome of the parsitic nematode Ancylostoma duodenale.</title>
        <authorList>
            <person name="Mitreva M."/>
        </authorList>
    </citation>
    <scope>NUCLEOTIDE SEQUENCE [LARGE SCALE GENOMIC DNA]</scope>
    <source>
        <strain evidence="3 4">Zhejiang</strain>
    </source>
</reference>
<dbReference type="OrthoDB" id="10031169at2759"/>
<dbReference type="Proteomes" id="UP000054047">
    <property type="component" value="Unassembled WGS sequence"/>
</dbReference>
<evidence type="ECO:0000256" key="1">
    <source>
        <dbReference type="ARBA" id="ARBA00010136"/>
    </source>
</evidence>
<dbReference type="PANTHER" id="PTHR11533:SF299">
    <property type="entry name" value="AMINOPEPTIDASE"/>
    <property type="match status" value="1"/>
</dbReference>
<dbReference type="GO" id="GO:0005737">
    <property type="term" value="C:cytoplasm"/>
    <property type="evidence" value="ECO:0007669"/>
    <property type="project" value="TreeGrafter"/>
</dbReference>
<feature type="non-terminal residue" evidence="3">
    <location>
        <position position="158"/>
    </location>
</feature>
<dbReference type="GO" id="GO:0016020">
    <property type="term" value="C:membrane"/>
    <property type="evidence" value="ECO:0007669"/>
    <property type="project" value="TreeGrafter"/>
</dbReference>
<feature type="non-terminal residue" evidence="3">
    <location>
        <position position="1"/>
    </location>
</feature>
<evidence type="ECO:0000313" key="3">
    <source>
        <dbReference type="EMBL" id="KIH49044.1"/>
    </source>
</evidence>
<name>A0A0C2FQU2_9BILA</name>
<evidence type="ECO:0000259" key="2">
    <source>
        <dbReference type="Pfam" id="PF11838"/>
    </source>
</evidence>
<dbReference type="Gene3D" id="1.25.50.20">
    <property type="match status" value="1"/>
</dbReference>
<accession>A0A0C2FQU2</accession>
<dbReference type="GO" id="GO:0042277">
    <property type="term" value="F:peptide binding"/>
    <property type="evidence" value="ECO:0007669"/>
    <property type="project" value="TreeGrafter"/>
</dbReference>
<keyword evidence="4" id="KW-1185">Reference proteome</keyword>
<dbReference type="AlphaFoldDB" id="A0A0C2FQU2"/>
<dbReference type="InterPro" id="IPR050344">
    <property type="entry name" value="Peptidase_M1_aminopeptidases"/>
</dbReference>
<feature type="domain" description="ERAP1-like C-terminal" evidence="2">
    <location>
        <begin position="43"/>
        <end position="145"/>
    </location>
</feature>
<comment type="similarity">
    <text evidence="1">Belongs to the peptidase M1 family.</text>
</comment>